<proteinExistence type="predicted"/>
<dbReference type="Proteomes" id="UP000028547">
    <property type="component" value="Unassembled WGS sequence"/>
</dbReference>
<dbReference type="EMBL" id="JPMI01000166">
    <property type="protein sequence ID" value="KFA90999.1"/>
    <property type="molecule type" value="Genomic_DNA"/>
</dbReference>
<dbReference type="InterPro" id="IPR011989">
    <property type="entry name" value="ARM-like"/>
</dbReference>
<dbReference type="AlphaFoldDB" id="A0A084SRB4"/>
<dbReference type="InterPro" id="IPR016024">
    <property type="entry name" value="ARM-type_fold"/>
</dbReference>
<gene>
    <name evidence="1" type="ORF">Q664_25120</name>
</gene>
<dbReference type="RefSeq" id="WP_043400381.1">
    <property type="nucleotide sequence ID" value="NZ_JPMI01000166.1"/>
</dbReference>
<dbReference type="SUPFAM" id="SSF48371">
    <property type="entry name" value="ARM repeat"/>
    <property type="match status" value="1"/>
</dbReference>
<organism evidence="1 2">
    <name type="scientific">Archangium violaceum Cb vi76</name>
    <dbReference type="NCBI Taxonomy" id="1406225"/>
    <lineage>
        <taxon>Bacteria</taxon>
        <taxon>Pseudomonadati</taxon>
        <taxon>Myxococcota</taxon>
        <taxon>Myxococcia</taxon>
        <taxon>Myxococcales</taxon>
        <taxon>Cystobacterineae</taxon>
        <taxon>Archangiaceae</taxon>
        <taxon>Archangium</taxon>
    </lineage>
</organism>
<dbReference type="Gene3D" id="1.25.10.10">
    <property type="entry name" value="Leucine-rich Repeat Variant"/>
    <property type="match status" value="1"/>
</dbReference>
<protein>
    <recommendedName>
        <fullName evidence="3">TIGR02270 family protein</fullName>
    </recommendedName>
</protein>
<accession>A0A084SRB4</accession>
<name>A0A084SRB4_9BACT</name>
<dbReference type="NCBIfam" id="TIGR02270">
    <property type="entry name" value="TIGR02270 family protein"/>
    <property type="match status" value="1"/>
</dbReference>
<evidence type="ECO:0000313" key="2">
    <source>
        <dbReference type="Proteomes" id="UP000028547"/>
    </source>
</evidence>
<evidence type="ECO:0008006" key="3">
    <source>
        <dbReference type="Google" id="ProtNLM"/>
    </source>
</evidence>
<sequence length="441" mass="48060">MGLREDLLPRWDIFEEHLDEAAFLWARRERCLVSPEYSLEETGREEERLLAHMEELAEGGKMVAGRLVEPSLEGDEPERISVATYALLAQSGADAYPRVLKALEEGDEARHAAIQRTLELWEGPERAEQLKPLLTSPLPGLRALAFEVSAFHGEAPNTSLLAGSVMDGDVRTRVAALRCVRFLPEPYRAGFVPAALVATAPAVRLAGIELGLQCGAHAAWSACLSLAQSSSAERARAWLLLALGGGEKELEPVLRGLEEAGSRAQALWALGFSGRVAAADACLGAMQEGPAPNSALAAEAFSAITGLRLEGRYVGAPPAEDEPLPPLEEEELDADLVPKPEEQLTPPAVDAITEWWRSARQHFDPRGRYLRGQPFAARTLLLALQHESMRRRHVLALELALRSGGTLWIQPRGRVARQRKQLLGADGSTPRISVQTFDKKS</sequence>
<comment type="caution">
    <text evidence="1">The sequence shown here is derived from an EMBL/GenBank/DDBJ whole genome shotgun (WGS) entry which is preliminary data.</text>
</comment>
<reference evidence="1 2" key="1">
    <citation type="submission" date="2014-07" db="EMBL/GenBank/DDBJ databases">
        <title>Draft Genome Sequence of Gephyronic Acid Producer, Cystobacter violaceus Strain Cb vi76.</title>
        <authorList>
            <person name="Stevens D.C."/>
            <person name="Young J."/>
            <person name="Carmichael R."/>
            <person name="Tan J."/>
            <person name="Taylor R.E."/>
        </authorList>
    </citation>
    <scope>NUCLEOTIDE SEQUENCE [LARGE SCALE GENOMIC DNA]</scope>
    <source>
        <strain evidence="1 2">Cb vi76</strain>
    </source>
</reference>
<dbReference type="InterPro" id="IPR011959">
    <property type="entry name" value="CHP02270"/>
</dbReference>
<evidence type="ECO:0000313" key="1">
    <source>
        <dbReference type="EMBL" id="KFA90999.1"/>
    </source>
</evidence>